<keyword evidence="2" id="KW-0812">Transmembrane</keyword>
<dbReference type="PANTHER" id="PTHR35335:SF1">
    <property type="entry name" value="UPF0716 PROTEIN FXSA"/>
    <property type="match status" value="1"/>
</dbReference>
<dbReference type="EMBL" id="JADPIE010000001">
    <property type="protein sequence ID" value="MBF8435815.1"/>
    <property type="molecule type" value="Genomic_DNA"/>
</dbReference>
<feature type="transmembrane region" description="Helical" evidence="2">
    <location>
        <begin position="76"/>
        <end position="101"/>
    </location>
</feature>
<dbReference type="PANTHER" id="PTHR35335">
    <property type="entry name" value="UPF0716 PROTEIN FXSA"/>
    <property type="match status" value="1"/>
</dbReference>
<keyword evidence="4" id="KW-1185">Reference proteome</keyword>
<organism evidence="3 4">
    <name type="scientific">Halonatronomonas betaini</name>
    <dbReference type="NCBI Taxonomy" id="2778430"/>
    <lineage>
        <taxon>Bacteria</taxon>
        <taxon>Bacillati</taxon>
        <taxon>Bacillota</taxon>
        <taxon>Clostridia</taxon>
        <taxon>Halanaerobiales</taxon>
        <taxon>Halarsenatibacteraceae</taxon>
        <taxon>Halonatronomonas</taxon>
    </lineage>
</organism>
<name>A0A931ASS7_9FIRM</name>
<evidence type="ECO:0000256" key="2">
    <source>
        <dbReference type="SAM" id="Phobius"/>
    </source>
</evidence>
<feature type="transmembrane region" description="Helical" evidence="2">
    <location>
        <begin position="5"/>
        <end position="27"/>
    </location>
</feature>
<protein>
    <submittedName>
        <fullName evidence="3">FxsA family protein</fullName>
    </submittedName>
</protein>
<feature type="region of interest" description="Disordered" evidence="1">
    <location>
        <begin position="140"/>
        <end position="172"/>
    </location>
</feature>
<evidence type="ECO:0000256" key="1">
    <source>
        <dbReference type="SAM" id="MobiDB-lite"/>
    </source>
</evidence>
<evidence type="ECO:0000313" key="3">
    <source>
        <dbReference type="EMBL" id="MBF8435815.1"/>
    </source>
</evidence>
<keyword evidence="2" id="KW-1133">Transmembrane helix</keyword>
<accession>A0A931ASS7</accession>
<feature type="transmembrane region" description="Helical" evidence="2">
    <location>
        <begin position="33"/>
        <end position="55"/>
    </location>
</feature>
<dbReference type="GO" id="GO:0016020">
    <property type="term" value="C:membrane"/>
    <property type="evidence" value="ECO:0007669"/>
    <property type="project" value="InterPro"/>
</dbReference>
<proteinExistence type="predicted"/>
<keyword evidence="2" id="KW-0472">Membrane</keyword>
<dbReference type="InterPro" id="IPR007313">
    <property type="entry name" value="FxsA"/>
</dbReference>
<dbReference type="NCBIfam" id="NF008528">
    <property type="entry name" value="PRK11463.1-2"/>
    <property type="match status" value="1"/>
</dbReference>
<dbReference type="AlphaFoldDB" id="A0A931ASS7"/>
<reference evidence="3" key="1">
    <citation type="submission" date="2020-11" db="EMBL/GenBank/DDBJ databases">
        <title>Halonatronomonas betainensis gen. nov., sp. nov. a novel haloalkaliphilic representative of the family Halanaerobiacae capable of betaine degradation.</title>
        <authorList>
            <person name="Boltyanskaya Y."/>
            <person name="Kevbrin V."/>
            <person name="Detkova E."/>
            <person name="Grouzdev D.S."/>
            <person name="Koziaeva V."/>
            <person name="Zhilina T."/>
        </authorList>
    </citation>
    <scope>NUCLEOTIDE SEQUENCE</scope>
    <source>
        <strain evidence="3">Z-7014</strain>
    </source>
</reference>
<comment type="caution">
    <text evidence="3">The sequence shown here is derived from an EMBL/GenBank/DDBJ whole genome shotgun (WGS) entry which is preliminary data.</text>
</comment>
<dbReference type="RefSeq" id="WP_270452492.1">
    <property type="nucleotide sequence ID" value="NZ_JADPIE010000001.1"/>
</dbReference>
<evidence type="ECO:0000313" key="4">
    <source>
        <dbReference type="Proteomes" id="UP000621436"/>
    </source>
</evidence>
<feature type="compositionally biased region" description="Basic and acidic residues" evidence="1">
    <location>
        <begin position="161"/>
        <end position="172"/>
    </location>
</feature>
<gene>
    <name evidence="3" type="ORF">I0Q91_01875</name>
</gene>
<dbReference type="Pfam" id="PF04186">
    <property type="entry name" value="FxsA"/>
    <property type="match status" value="1"/>
</dbReference>
<sequence>MFVRLLLLFTVVPMLELLLLIHVGGIIGLIPTLFLVAGTGVLGVSIAKMQGFLVVNRIKNNLNQGQIPTDNMIQGILILVGGGMLLTPGLITDVLGFSFILPFSRPIIAKLAQKYFKNYIDKNKDSASFQFHYSNYSGNSNNGNGRKSYDDPDIINGHGEFTGESRKDKDNE</sequence>
<dbReference type="Proteomes" id="UP000621436">
    <property type="component" value="Unassembled WGS sequence"/>
</dbReference>